<dbReference type="PANTHER" id="PTHR31223">
    <property type="entry name" value="LOG FAMILY PROTEIN YJL055W"/>
    <property type="match status" value="1"/>
</dbReference>
<protein>
    <recommendedName>
        <fullName evidence="3">Bifunctional cytokinin biosynthesis protein</fullName>
    </recommendedName>
</protein>
<name>A0A8H5YQE9_9HYPO</name>
<dbReference type="PANTHER" id="PTHR31223:SF70">
    <property type="entry name" value="LOG FAMILY PROTEIN YJL055W"/>
    <property type="match status" value="1"/>
</dbReference>
<dbReference type="NCBIfam" id="TIGR00730">
    <property type="entry name" value="Rossman fold protein, TIGR00730 family"/>
    <property type="match status" value="1"/>
</dbReference>
<dbReference type="SUPFAM" id="SSF52540">
    <property type="entry name" value="P-loop containing nucleoside triphosphate hydrolases"/>
    <property type="match status" value="1"/>
</dbReference>
<organism evidence="1 2">
    <name type="scientific">Fusarium mundagurra</name>
    <dbReference type="NCBI Taxonomy" id="1567541"/>
    <lineage>
        <taxon>Eukaryota</taxon>
        <taxon>Fungi</taxon>
        <taxon>Dikarya</taxon>
        <taxon>Ascomycota</taxon>
        <taxon>Pezizomycotina</taxon>
        <taxon>Sordariomycetes</taxon>
        <taxon>Hypocreomycetidae</taxon>
        <taxon>Hypocreales</taxon>
        <taxon>Nectriaceae</taxon>
        <taxon>Fusarium</taxon>
        <taxon>Fusarium fujikuroi species complex</taxon>
    </lineage>
</organism>
<sequence>MQTNQKLCIAIFGPTASGKTKLGVAIAKAFPGEVISVDSLQCYKAGSIITAKPTAQEIDEVPHHLIDYLEADEEPNDFVAQAADKMEEITSRGKFPILVGGSTSLAIPLLHEALNREYRFVATTLIPRQSTYWQSIQVRASEMLENGLLDELEELRGLQQSLMDDNACFHKGVWKAIGYQEFYPYLEADSSCNARQPSFQTGLALMNANTLQYGFHQLEWIRSTLNPFLHQAGVVCMSLPVTTKASWMSDVEIPTISMLNELCYSLRTIKLSTNGTLNSSSKSRVVGLFGGSSPGNDPGHIDAAKKLAFALHQNNYKLVYGGGTTGIMGAIASTLVQLSGPNAVQGIIPVALAKYEERLTKKRADPSKFGSRTVVKDMHTRKRLMIEAVIGGAPGSGFVALSGGYGTLEELLETTTWYQLGIHRCGICVFDVSGFYKGLMDWVRQAAQAGFVGTEDATILRVATTAEDVVDCLGSNDHRYSRMGELEWD</sequence>
<dbReference type="AlphaFoldDB" id="A0A8H5YQE9"/>
<accession>A0A8H5YQE9</accession>
<dbReference type="EMBL" id="JAAOAN010000226">
    <property type="protein sequence ID" value="KAF5715461.1"/>
    <property type="molecule type" value="Genomic_DNA"/>
</dbReference>
<dbReference type="Pfam" id="PF01715">
    <property type="entry name" value="IPPT"/>
    <property type="match status" value="2"/>
</dbReference>
<keyword evidence="2" id="KW-1185">Reference proteome</keyword>
<reference evidence="1 2" key="1">
    <citation type="submission" date="2020-05" db="EMBL/GenBank/DDBJ databases">
        <title>Identification and distribution of gene clusters putatively required for synthesis of sphingolipid metabolism inhibitors in phylogenetically diverse species of the filamentous fungus Fusarium.</title>
        <authorList>
            <person name="Kim H.-S."/>
            <person name="Busman M."/>
            <person name="Brown D.W."/>
            <person name="Divon H."/>
            <person name="Uhlig S."/>
            <person name="Proctor R.H."/>
        </authorList>
    </citation>
    <scope>NUCLEOTIDE SEQUENCE [LARGE SCALE GENOMIC DNA]</scope>
    <source>
        <strain evidence="1 2">NRRL 66235</strain>
    </source>
</reference>
<gene>
    <name evidence="1" type="ORF">FMUND_6840</name>
</gene>
<dbReference type="InterPro" id="IPR027417">
    <property type="entry name" value="P-loop_NTPase"/>
</dbReference>
<dbReference type="Gene3D" id="3.40.50.450">
    <property type="match status" value="1"/>
</dbReference>
<comment type="caution">
    <text evidence="1">The sequence shown here is derived from an EMBL/GenBank/DDBJ whole genome shotgun (WGS) entry which is preliminary data.</text>
</comment>
<proteinExistence type="predicted"/>
<evidence type="ECO:0008006" key="3">
    <source>
        <dbReference type="Google" id="ProtNLM"/>
    </source>
</evidence>
<evidence type="ECO:0000313" key="2">
    <source>
        <dbReference type="Proteomes" id="UP000544331"/>
    </source>
</evidence>
<dbReference type="Gene3D" id="3.40.50.300">
    <property type="entry name" value="P-loop containing nucleotide triphosphate hydrolases"/>
    <property type="match status" value="1"/>
</dbReference>
<dbReference type="Pfam" id="PF03641">
    <property type="entry name" value="Lysine_decarbox"/>
    <property type="match status" value="1"/>
</dbReference>
<dbReference type="GO" id="GO:0009691">
    <property type="term" value="P:cytokinin biosynthetic process"/>
    <property type="evidence" value="ECO:0007669"/>
    <property type="project" value="InterPro"/>
</dbReference>
<dbReference type="OrthoDB" id="414463at2759"/>
<dbReference type="InterPro" id="IPR005269">
    <property type="entry name" value="LOG"/>
</dbReference>
<dbReference type="GO" id="GO:0016799">
    <property type="term" value="F:hydrolase activity, hydrolyzing N-glycosyl compounds"/>
    <property type="evidence" value="ECO:0007669"/>
    <property type="project" value="TreeGrafter"/>
</dbReference>
<evidence type="ECO:0000313" key="1">
    <source>
        <dbReference type="EMBL" id="KAF5715461.1"/>
    </source>
</evidence>
<dbReference type="Proteomes" id="UP000544331">
    <property type="component" value="Unassembled WGS sequence"/>
</dbReference>
<dbReference type="GO" id="GO:0005829">
    <property type="term" value="C:cytosol"/>
    <property type="evidence" value="ECO:0007669"/>
    <property type="project" value="TreeGrafter"/>
</dbReference>
<dbReference type="SUPFAM" id="SSF102405">
    <property type="entry name" value="MCP/YpsA-like"/>
    <property type="match status" value="1"/>
</dbReference>
<dbReference type="InterPro" id="IPR031100">
    <property type="entry name" value="LOG_fam"/>
</dbReference>